<dbReference type="GO" id="GO:0005975">
    <property type="term" value="P:carbohydrate metabolic process"/>
    <property type="evidence" value="ECO:0007669"/>
    <property type="project" value="InterPro"/>
</dbReference>
<dbReference type="InterPro" id="IPR008928">
    <property type="entry name" value="6-hairpin_glycosidase_sf"/>
</dbReference>
<dbReference type="InterPro" id="IPR035396">
    <property type="entry name" value="Bac_rhamnosid6H"/>
</dbReference>
<name>A0A8H7PEG9_MORIS</name>
<evidence type="ECO:0000313" key="3">
    <source>
        <dbReference type="EMBL" id="KAG2172428.1"/>
    </source>
</evidence>
<feature type="signal peptide" evidence="1">
    <location>
        <begin position="1"/>
        <end position="19"/>
    </location>
</feature>
<sequence>MHFQSLVLLLTCFVLCATAHITKIVPTVKQYRPSSNSKYPLTFATVNGPTTYYDFSIAVGVHPASSKDGKSLYSFVENFDLVSLGHYSTGTGNFTLNVKLPASQFDSGSGSYTLTAAITRGLGTQVSTMQFRWVLVGLACLHEVKSYQPTNVNATSDYTPVKFYLGNNSSMSNLSPYSSKAITLDTQNPVLTLDYGAEVAGFPFVEVTSLETLEAQIELKYSEPYGGLELPVGDGPLVVSYFVNGLMNSFRTETFNISTKGRTESFFLQGGQRWQTITLLSNTSIVLNGVGFKPSAVINSTDSLPGLFSSSQNDLNSVWGLGARAVQAACVEAYSQPSTWEVTKDGALIRGQFPAVSAKGVNYGNYTMSFATKITRGGTGWRVAGGANGGYGPYFVLTASGPQLLNADQVLLPPNSLTAGFGFSIVNQTILGSAPISHYNISMNVALNRWYEVSTTISPTGYNISINGTQVAFVPSDQYVQYISPSWGTTKVTDGTWGFGPYLDQAAYVKNVKVVAENGTVVYTNDLTSSAVYEEYSIASNSRNVCLDGAKRDRLVWIGDFVHTARILAASTGRFDTIKSMIEFEFDWQLTTGAGSGLVPIQAYPGAGYTYRYAEYPSEWGEQDYPILFLVTVGDYYKLTNDLSLLKKYWSGIERLVDTIVSRYVDNSTNLLAADGAFWFTAQNSQNATAPTALFAIALNQLAQAAEAIGESTTANSYQTLSQKFSTAINSQLWSDKLGSYELALSQPDDTSLLATAFAIRGGMANTTQATSSINKLSDLFYQIGYKDSSTIGNSASTQLSPNVQGFVLESLFLANTVLNVSAETVTPVLKNMLEVYWPSMVNNDKYYTGASWEYVYPDGSPGIGIFTSLSHPWGGAPTYILSDYVLGVRKQWNATAKSFDWIFDPVLDVTEGLGITWAKGRVPIPESGYIQASWSIANGTTISNVTVGGHGKGQVTVTSMIGNKS</sequence>
<evidence type="ECO:0000313" key="4">
    <source>
        <dbReference type="Proteomes" id="UP000654370"/>
    </source>
</evidence>
<evidence type="ECO:0000256" key="1">
    <source>
        <dbReference type="SAM" id="SignalP"/>
    </source>
</evidence>
<dbReference type="InterPro" id="IPR012341">
    <property type="entry name" value="6hp_glycosidase-like_sf"/>
</dbReference>
<dbReference type="Pfam" id="PF19271">
    <property type="entry name" value="Nis1"/>
    <property type="match status" value="1"/>
</dbReference>
<gene>
    <name evidence="3" type="ORF">INT43_004970</name>
</gene>
<comment type="caution">
    <text evidence="3">The sequence shown here is derived from an EMBL/GenBank/DDBJ whole genome shotgun (WGS) entry which is preliminary data.</text>
</comment>
<dbReference type="GO" id="GO:0003824">
    <property type="term" value="F:catalytic activity"/>
    <property type="evidence" value="ECO:0007669"/>
    <property type="project" value="UniProtKB-ARBA"/>
</dbReference>
<dbReference type="PANTHER" id="PTHR34987">
    <property type="entry name" value="C, PUTATIVE (AFU_ORTHOLOGUE AFUA_3G02880)-RELATED"/>
    <property type="match status" value="1"/>
</dbReference>
<dbReference type="EMBL" id="JAEPQZ010000017">
    <property type="protein sequence ID" value="KAG2172428.1"/>
    <property type="molecule type" value="Genomic_DNA"/>
</dbReference>
<organism evidence="3 4">
    <name type="scientific">Mortierella isabellina</name>
    <name type="common">Filamentous fungus</name>
    <name type="synonym">Umbelopsis isabellina</name>
    <dbReference type="NCBI Taxonomy" id="91625"/>
    <lineage>
        <taxon>Eukaryota</taxon>
        <taxon>Fungi</taxon>
        <taxon>Fungi incertae sedis</taxon>
        <taxon>Mucoromycota</taxon>
        <taxon>Mucoromycotina</taxon>
        <taxon>Umbelopsidomycetes</taxon>
        <taxon>Umbelopsidales</taxon>
        <taxon>Umbelopsidaceae</taxon>
        <taxon>Umbelopsis</taxon>
    </lineage>
</organism>
<accession>A0A8H7PEG9</accession>
<evidence type="ECO:0000259" key="2">
    <source>
        <dbReference type="Pfam" id="PF17389"/>
    </source>
</evidence>
<dbReference type="PANTHER" id="PTHR34987:SF4">
    <property type="entry name" value="ALPHA-L-RHAMNOSIDASE C-TERMINAL DOMAIN-CONTAINING PROTEIN"/>
    <property type="match status" value="1"/>
</dbReference>
<reference evidence="3" key="1">
    <citation type="submission" date="2020-12" db="EMBL/GenBank/DDBJ databases">
        <title>Metabolic potential, ecology and presence of endohyphal bacteria is reflected in genomic diversity of Mucoromycotina.</title>
        <authorList>
            <person name="Muszewska A."/>
            <person name="Okrasinska A."/>
            <person name="Steczkiewicz K."/>
            <person name="Drgas O."/>
            <person name="Orlowska M."/>
            <person name="Perlinska-Lenart U."/>
            <person name="Aleksandrzak-Piekarczyk T."/>
            <person name="Szatraj K."/>
            <person name="Zielenkiewicz U."/>
            <person name="Pilsyk S."/>
            <person name="Malc E."/>
            <person name="Mieczkowski P."/>
            <person name="Kruszewska J.S."/>
            <person name="Biernat P."/>
            <person name="Pawlowska J."/>
        </authorList>
    </citation>
    <scope>NUCLEOTIDE SEQUENCE</scope>
    <source>
        <strain evidence="3">WA0000067209</strain>
    </source>
</reference>
<protein>
    <recommendedName>
        <fullName evidence="2">Alpha-L-rhamnosidase six-hairpin glycosidase domain-containing protein</fullName>
    </recommendedName>
</protein>
<dbReference type="SUPFAM" id="SSF48208">
    <property type="entry name" value="Six-hairpin glycosidases"/>
    <property type="match status" value="1"/>
</dbReference>
<dbReference type="Proteomes" id="UP000654370">
    <property type="component" value="Unassembled WGS sequence"/>
</dbReference>
<dbReference type="Pfam" id="PF17389">
    <property type="entry name" value="Bac_rhamnosid6H"/>
    <property type="match status" value="1"/>
</dbReference>
<dbReference type="Gene3D" id="1.50.10.10">
    <property type="match status" value="1"/>
</dbReference>
<dbReference type="OrthoDB" id="10036721at2759"/>
<keyword evidence="1" id="KW-0732">Signal</keyword>
<keyword evidence="4" id="KW-1185">Reference proteome</keyword>
<proteinExistence type="predicted"/>
<feature type="chain" id="PRO_5034520281" description="Alpha-L-rhamnosidase six-hairpin glycosidase domain-containing protein" evidence="1">
    <location>
        <begin position="20"/>
        <end position="966"/>
    </location>
</feature>
<dbReference type="InterPro" id="IPR045469">
    <property type="entry name" value="Nis1"/>
</dbReference>
<feature type="domain" description="Alpha-L-rhamnosidase six-hairpin glycosidase" evidence="2">
    <location>
        <begin position="535"/>
        <end position="767"/>
    </location>
</feature>
<dbReference type="AlphaFoldDB" id="A0A8H7PEG9"/>